<dbReference type="Pfam" id="PF01425">
    <property type="entry name" value="Amidase"/>
    <property type="match status" value="1"/>
</dbReference>
<reference evidence="2 3" key="1">
    <citation type="journal article" date="2019" name="Int. J. Syst. Evol. Microbiol.">
        <title>The Global Catalogue of Microorganisms (GCM) 10K type strain sequencing project: providing services to taxonomists for standard genome sequencing and annotation.</title>
        <authorList>
            <consortium name="The Broad Institute Genomics Platform"/>
            <consortium name="The Broad Institute Genome Sequencing Center for Infectious Disease"/>
            <person name="Wu L."/>
            <person name="Ma J."/>
        </authorList>
    </citation>
    <scope>NUCLEOTIDE SEQUENCE [LARGE SCALE GENOMIC DNA]</scope>
    <source>
        <strain evidence="2 3">JCM 15478</strain>
    </source>
</reference>
<feature type="domain" description="Amidase" evidence="1">
    <location>
        <begin position="26"/>
        <end position="448"/>
    </location>
</feature>
<comment type="caution">
    <text evidence="2">The sequence shown here is derived from an EMBL/GenBank/DDBJ whole genome shotgun (WGS) entry which is preliminary data.</text>
</comment>
<dbReference type="InterPro" id="IPR020556">
    <property type="entry name" value="Amidase_CS"/>
</dbReference>
<dbReference type="RefSeq" id="WP_344527387.1">
    <property type="nucleotide sequence ID" value="NZ_BAAAPE010000007.1"/>
</dbReference>
<dbReference type="PANTHER" id="PTHR11895">
    <property type="entry name" value="TRANSAMIDASE"/>
    <property type="match status" value="1"/>
</dbReference>
<dbReference type="InterPro" id="IPR000120">
    <property type="entry name" value="Amidase"/>
</dbReference>
<dbReference type="SUPFAM" id="SSF75304">
    <property type="entry name" value="Amidase signature (AS) enzymes"/>
    <property type="match status" value="1"/>
</dbReference>
<organism evidence="2 3">
    <name type="scientific">Streptomyces albiaxialis</name>
    <dbReference type="NCBI Taxonomy" id="329523"/>
    <lineage>
        <taxon>Bacteria</taxon>
        <taxon>Bacillati</taxon>
        <taxon>Actinomycetota</taxon>
        <taxon>Actinomycetes</taxon>
        <taxon>Kitasatosporales</taxon>
        <taxon>Streptomycetaceae</taxon>
        <taxon>Streptomyces</taxon>
    </lineage>
</organism>
<dbReference type="Proteomes" id="UP001500016">
    <property type="component" value="Unassembled WGS sequence"/>
</dbReference>
<evidence type="ECO:0000259" key="1">
    <source>
        <dbReference type="Pfam" id="PF01425"/>
    </source>
</evidence>
<protein>
    <submittedName>
        <fullName evidence="2">Asp-tRNA(Asn)/Glu-tRNA(Gln) amidotransferase subunit GatA</fullName>
    </submittedName>
</protein>
<dbReference type="PROSITE" id="PS00571">
    <property type="entry name" value="AMIDASES"/>
    <property type="match status" value="1"/>
</dbReference>
<evidence type="ECO:0000313" key="3">
    <source>
        <dbReference type="Proteomes" id="UP001500016"/>
    </source>
</evidence>
<gene>
    <name evidence="2" type="primary">gatA_1</name>
    <name evidence="2" type="ORF">GCM10009801_26080</name>
</gene>
<proteinExistence type="predicted"/>
<accession>A0ABN2VUL8</accession>
<dbReference type="InterPro" id="IPR036928">
    <property type="entry name" value="AS_sf"/>
</dbReference>
<dbReference type="PANTHER" id="PTHR11895:SF176">
    <property type="entry name" value="AMIDASE AMID-RELATED"/>
    <property type="match status" value="1"/>
</dbReference>
<name>A0ABN2VUL8_9ACTN</name>
<dbReference type="InterPro" id="IPR023631">
    <property type="entry name" value="Amidase_dom"/>
</dbReference>
<evidence type="ECO:0000313" key="2">
    <source>
        <dbReference type="EMBL" id="GAA2073055.1"/>
    </source>
</evidence>
<dbReference type="Gene3D" id="3.90.1300.10">
    <property type="entry name" value="Amidase signature (AS) domain"/>
    <property type="match status" value="1"/>
</dbReference>
<dbReference type="EMBL" id="BAAAPE010000007">
    <property type="protein sequence ID" value="GAA2073055.1"/>
    <property type="molecule type" value="Genomic_DNA"/>
</dbReference>
<sequence length="475" mass="49367">MPEEQPRTVADAARALRAGTVSSVALTEAALAAADALDARLGVHLARFDARALAAARRADRELATGRDRGPLHGIPLGVKDVLATAEGRTTAQSLVPTGAAVDDAVAVARLRAAGAVITGKTTTMEYGCGMPDPAKPFPVPRNPWNPDRWTGGSSSGTAAGIAAGMFLAGLGSDTAGSIRMPAAFCGVTGLVPTYGLVPRTGCVPLAYSFDRVGPLARTAHDCGLLLDVLAGPDAGDPESAYVRTPPPDTGPPAGLEGLRVGVVREGHAPEGADPAVAGAFDAAVRVLEDLGARTRAVVLPYLTEMITATLVITTSEGLAHHRAGLARRWDDFAAGTRGLLAHGALFSGADYVQAQRARRTAREALRALFRTVDVLVTPTASLGAPRLEELTTPEGHQDNEALFSKVHTPYWNAVGLPVLALPMGLTGEGLPLSLQIAGPPSEDRTVLRVGEAYQGRTSWHRRTPARLHAEEAAR</sequence>
<keyword evidence="3" id="KW-1185">Reference proteome</keyword>